<dbReference type="PANTHER" id="PTHR19282">
    <property type="entry name" value="TETRASPANIN"/>
    <property type="match status" value="1"/>
</dbReference>
<dbReference type="KEGG" id="ocu:100353670"/>
<evidence type="ECO:0000256" key="7">
    <source>
        <dbReference type="RuleBase" id="RU361218"/>
    </source>
</evidence>
<dbReference type="InParanoid" id="A0A5F9CLP0"/>
<dbReference type="Bgee" id="ENSOCUG00000037319">
    <property type="expression patterns" value="Expressed in left lung and 3 other cell types or tissues"/>
</dbReference>
<dbReference type="EMBL" id="AAGW02034622">
    <property type="status" value="NOT_ANNOTATED_CDS"/>
    <property type="molecule type" value="Genomic_DNA"/>
</dbReference>
<evidence type="ECO:0000256" key="4">
    <source>
        <dbReference type="ARBA" id="ARBA00022989"/>
    </source>
</evidence>
<proteinExistence type="inferred from homology"/>
<dbReference type="STRING" id="9986.ENSOCUP00000034415"/>
<evidence type="ECO:0000256" key="3">
    <source>
        <dbReference type="ARBA" id="ARBA00022692"/>
    </source>
</evidence>
<dbReference type="Ensembl" id="ENSOCUT00000034324.1">
    <property type="protein sequence ID" value="ENSOCUP00000034415.1"/>
    <property type="gene ID" value="ENSOCUG00000037319.1"/>
</dbReference>
<dbReference type="PIRSF" id="PIRSF002419">
    <property type="entry name" value="Tetraspanin"/>
    <property type="match status" value="1"/>
</dbReference>
<dbReference type="GO" id="GO:0005886">
    <property type="term" value="C:plasma membrane"/>
    <property type="evidence" value="ECO:0007669"/>
    <property type="project" value="TreeGrafter"/>
</dbReference>
<dbReference type="OrthoDB" id="6361633at2759"/>
<evidence type="ECO:0000313" key="9">
    <source>
        <dbReference type="Proteomes" id="UP000001811"/>
    </source>
</evidence>
<keyword evidence="9" id="KW-1185">Reference proteome</keyword>
<dbReference type="SUPFAM" id="SSF48652">
    <property type="entry name" value="Tetraspanin"/>
    <property type="match status" value="1"/>
</dbReference>
<evidence type="ECO:0000313" key="8">
    <source>
        <dbReference type="Ensembl" id="ENSOCUP00000034415.1"/>
    </source>
</evidence>
<protein>
    <recommendedName>
        <fullName evidence="7">Tetraspanin</fullName>
    </recommendedName>
</protein>
<comment type="similarity">
    <text evidence="2 7">Belongs to the tetraspanin (TM4SF) family.</text>
</comment>
<dbReference type="GeneID" id="100353670"/>
<dbReference type="Pfam" id="PF00335">
    <property type="entry name" value="Tetraspanin"/>
    <property type="match status" value="1"/>
</dbReference>
<reference evidence="8 9" key="1">
    <citation type="journal article" date="2011" name="Nature">
        <title>A high-resolution map of human evolutionary constraint using 29 mammals.</title>
        <authorList>
            <person name="Lindblad-Toh K."/>
            <person name="Garber M."/>
            <person name="Zuk O."/>
            <person name="Lin M.F."/>
            <person name="Parker B.J."/>
            <person name="Washietl S."/>
            <person name="Kheradpour P."/>
            <person name="Ernst J."/>
            <person name="Jordan G."/>
            <person name="Mauceli E."/>
            <person name="Ward L.D."/>
            <person name="Lowe C.B."/>
            <person name="Holloway A.K."/>
            <person name="Clamp M."/>
            <person name="Gnerre S."/>
            <person name="Alfoldi J."/>
            <person name="Beal K."/>
            <person name="Chang J."/>
            <person name="Clawson H."/>
            <person name="Cuff J."/>
            <person name="Di Palma F."/>
            <person name="Fitzgerald S."/>
            <person name="Flicek P."/>
            <person name="Guttman M."/>
            <person name="Hubisz M.J."/>
            <person name="Jaffe D.B."/>
            <person name="Jungreis I."/>
            <person name="Kent W.J."/>
            <person name="Kostka D."/>
            <person name="Lara M."/>
            <person name="Martins A.L."/>
            <person name="Massingham T."/>
            <person name="Moltke I."/>
            <person name="Raney B.J."/>
            <person name="Rasmussen M.D."/>
            <person name="Robinson J."/>
            <person name="Stark A."/>
            <person name="Vilella A.J."/>
            <person name="Wen J."/>
            <person name="Xie X."/>
            <person name="Zody M.C."/>
            <person name="Baldwin J."/>
            <person name="Bloom T."/>
            <person name="Chin C.W."/>
            <person name="Heiman D."/>
            <person name="Nicol R."/>
            <person name="Nusbaum C."/>
            <person name="Young S."/>
            <person name="Wilkinson J."/>
            <person name="Worley K.C."/>
            <person name="Kovar C.L."/>
            <person name="Muzny D.M."/>
            <person name="Gibbs R.A."/>
            <person name="Cree A."/>
            <person name="Dihn H.H."/>
            <person name="Fowler G."/>
            <person name="Jhangiani S."/>
            <person name="Joshi V."/>
            <person name="Lee S."/>
            <person name="Lewis L.R."/>
            <person name="Nazareth L.V."/>
            <person name="Okwuonu G."/>
            <person name="Santibanez J."/>
            <person name="Warren W.C."/>
            <person name="Mardis E.R."/>
            <person name="Weinstock G.M."/>
            <person name="Wilson R.K."/>
            <person name="Delehaunty K."/>
            <person name="Dooling D."/>
            <person name="Fronik C."/>
            <person name="Fulton L."/>
            <person name="Fulton B."/>
            <person name="Graves T."/>
            <person name="Minx P."/>
            <person name="Sodergren E."/>
            <person name="Birney E."/>
            <person name="Margulies E.H."/>
            <person name="Herrero J."/>
            <person name="Green E.D."/>
            <person name="Haussler D."/>
            <person name="Siepel A."/>
            <person name="Goldman N."/>
            <person name="Pollard K.S."/>
            <person name="Pedersen J.S."/>
            <person name="Lander E.S."/>
            <person name="Kellis M."/>
        </authorList>
    </citation>
    <scope>NUCLEOTIDE SEQUENCE [LARGE SCALE GENOMIC DNA]</scope>
    <source>
        <strain evidence="8 9">Thorbecke inbred</strain>
    </source>
</reference>
<feature type="disulfide bond" evidence="6">
    <location>
        <begin position="154"/>
        <end position="176"/>
    </location>
</feature>
<sequence>MLRKNKILIFKYFLNLINGAFLVLGLLFVGFGTWLLLDRNNFLTALDENNHFIIHISQILVGMGSAIVLLCLLGYLGINKEILWLLILYAVLLVFAFAVQAIVSALIFTKKEEVYQLWHDKIDLIISEYGSKDKPEDIPKWMILNALQKTLKCCGQQNYTDWIKNKNKENSEQVPCSCTNSTLGKWFCDEPLNATYPEGCDSKISTWYDVNALTLSGINLGLLASEILQVSLIISYFRHIKNRIYVEM</sequence>
<dbReference type="CTD" id="144448"/>
<dbReference type="EMBL" id="AAGW02034623">
    <property type="status" value="NOT_ANNOTATED_CDS"/>
    <property type="molecule type" value="Genomic_DNA"/>
</dbReference>
<dbReference type="InterPro" id="IPR008952">
    <property type="entry name" value="Tetraspanin_EC2_sf"/>
</dbReference>
<keyword evidence="6" id="KW-1015">Disulfide bond</keyword>
<dbReference type="GeneTree" id="ENSGT00940000163725"/>
<dbReference type="PANTHER" id="PTHR19282:SF211">
    <property type="entry name" value="TETRASPANIN-19"/>
    <property type="match status" value="1"/>
</dbReference>
<dbReference type="InterPro" id="IPR018499">
    <property type="entry name" value="Tetraspanin/Peripherin"/>
</dbReference>
<keyword evidence="5 7" id="KW-0472">Membrane</keyword>
<keyword evidence="3 7" id="KW-0812">Transmembrane</keyword>
<feature type="transmembrane region" description="Helical" evidence="7">
    <location>
        <begin position="12"/>
        <end position="37"/>
    </location>
</feature>
<name>A0A5F9CLP0_RABIT</name>
<accession>A0A5F9CLP0</accession>
<evidence type="ECO:0000256" key="1">
    <source>
        <dbReference type="ARBA" id="ARBA00004141"/>
    </source>
</evidence>
<feature type="transmembrane region" description="Helical" evidence="7">
    <location>
        <begin position="217"/>
        <end position="237"/>
    </location>
</feature>
<keyword evidence="4 7" id="KW-1133">Transmembrane helix</keyword>
<dbReference type="PRINTS" id="PR00259">
    <property type="entry name" value="TMFOUR"/>
</dbReference>
<comment type="subcellular location">
    <subcellularLocation>
        <location evidence="1 7">Membrane</location>
        <topology evidence="1 7">Multi-pass membrane protein</topology>
    </subcellularLocation>
</comment>
<reference evidence="8" key="3">
    <citation type="submission" date="2025-09" db="UniProtKB">
        <authorList>
            <consortium name="Ensembl"/>
        </authorList>
    </citation>
    <scope>IDENTIFICATION</scope>
    <source>
        <strain evidence="8">Thorbecke</strain>
    </source>
</reference>
<reference evidence="8" key="2">
    <citation type="submission" date="2025-08" db="UniProtKB">
        <authorList>
            <consortium name="Ensembl"/>
        </authorList>
    </citation>
    <scope>IDENTIFICATION</scope>
    <source>
        <strain evidence="8">Thorbecke</strain>
    </source>
</reference>
<dbReference type="InterPro" id="IPR000301">
    <property type="entry name" value="Tetraspanin_animals"/>
</dbReference>
<organism evidence="8 9">
    <name type="scientific">Oryctolagus cuniculus</name>
    <name type="common">Rabbit</name>
    <dbReference type="NCBI Taxonomy" id="9986"/>
    <lineage>
        <taxon>Eukaryota</taxon>
        <taxon>Metazoa</taxon>
        <taxon>Chordata</taxon>
        <taxon>Craniata</taxon>
        <taxon>Vertebrata</taxon>
        <taxon>Euteleostomi</taxon>
        <taxon>Mammalia</taxon>
        <taxon>Eutheria</taxon>
        <taxon>Euarchontoglires</taxon>
        <taxon>Glires</taxon>
        <taxon>Lagomorpha</taxon>
        <taxon>Leporidae</taxon>
        <taxon>Oryctolagus</taxon>
    </lineage>
</organism>
<evidence type="ECO:0000256" key="6">
    <source>
        <dbReference type="PIRSR" id="PIRSR002419-1"/>
    </source>
</evidence>
<dbReference type="FunFam" id="1.10.1450.10:FF:000025">
    <property type="entry name" value="Tetraspanin"/>
    <property type="match status" value="1"/>
</dbReference>
<dbReference type="RefSeq" id="XP_051701675.1">
    <property type="nucleotide sequence ID" value="XM_051845715.2"/>
</dbReference>
<dbReference type="Gene3D" id="1.10.1450.10">
    <property type="entry name" value="Tetraspanin"/>
    <property type="match status" value="1"/>
</dbReference>
<feature type="transmembrane region" description="Helical" evidence="7">
    <location>
        <begin position="83"/>
        <end position="108"/>
    </location>
</feature>
<evidence type="ECO:0000256" key="2">
    <source>
        <dbReference type="ARBA" id="ARBA00006840"/>
    </source>
</evidence>
<feature type="transmembrane region" description="Helical" evidence="7">
    <location>
        <begin position="52"/>
        <end position="76"/>
    </location>
</feature>
<dbReference type="AlphaFoldDB" id="A0A5F9CLP0"/>
<evidence type="ECO:0000256" key="5">
    <source>
        <dbReference type="ARBA" id="ARBA00023136"/>
    </source>
</evidence>
<gene>
    <name evidence="8" type="primary">TSPAN19</name>
</gene>
<dbReference type="Proteomes" id="UP000001811">
    <property type="component" value="Chromosome 4"/>
</dbReference>